<organism evidence="1 2">
    <name type="scientific">Clunio marinus</name>
    <dbReference type="NCBI Taxonomy" id="568069"/>
    <lineage>
        <taxon>Eukaryota</taxon>
        <taxon>Metazoa</taxon>
        <taxon>Ecdysozoa</taxon>
        <taxon>Arthropoda</taxon>
        <taxon>Hexapoda</taxon>
        <taxon>Insecta</taxon>
        <taxon>Pterygota</taxon>
        <taxon>Neoptera</taxon>
        <taxon>Endopterygota</taxon>
        <taxon>Diptera</taxon>
        <taxon>Nematocera</taxon>
        <taxon>Chironomoidea</taxon>
        <taxon>Chironomidae</taxon>
        <taxon>Clunio</taxon>
    </lineage>
</organism>
<dbReference type="AlphaFoldDB" id="A0A1J1HP54"/>
<protein>
    <submittedName>
        <fullName evidence="1">CLUMA_CG003595, isoform A</fullName>
    </submittedName>
</protein>
<dbReference type="EMBL" id="CVRI01000014">
    <property type="protein sequence ID" value="CRK89832.1"/>
    <property type="molecule type" value="Genomic_DNA"/>
</dbReference>
<sequence>MSFENSNLLVKVPCLYTVASKYFACLAHIEVIKKEQKCANEFTNKASIRPHSDEWFFSFSFIC</sequence>
<evidence type="ECO:0000313" key="1">
    <source>
        <dbReference type="EMBL" id="CRK89832.1"/>
    </source>
</evidence>
<accession>A0A1J1HP54</accession>
<gene>
    <name evidence="1" type="ORF">CLUMA_CG003595</name>
</gene>
<name>A0A1J1HP54_9DIPT</name>
<keyword evidence="2" id="KW-1185">Reference proteome</keyword>
<evidence type="ECO:0000313" key="2">
    <source>
        <dbReference type="Proteomes" id="UP000183832"/>
    </source>
</evidence>
<proteinExistence type="predicted"/>
<reference evidence="1 2" key="1">
    <citation type="submission" date="2015-04" db="EMBL/GenBank/DDBJ databases">
        <authorList>
            <person name="Syromyatnikov M.Y."/>
            <person name="Popov V.N."/>
        </authorList>
    </citation>
    <scope>NUCLEOTIDE SEQUENCE [LARGE SCALE GENOMIC DNA]</scope>
</reference>
<dbReference type="Proteomes" id="UP000183832">
    <property type="component" value="Unassembled WGS sequence"/>
</dbReference>